<dbReference type="EMBL" id="CAMGYJ010000011">
    <property type="protein sequence ID" value="CAI0627638.1"/>
    <property type="molecule type" value="Genomic_DNA"/>
</dbReference>
<proteinExistence type="predicted"/>
<accession>A0AAV0S3C4</accession>
<organism evidence="1 2">
    <name type="scientific">Linum tenue</name>
    <dbReference type="NCBI Taxonomy" id="586396"/>
    <lineage>
        <taxon>Eukaryota</taxon>
        <taxon>Viridiplantae</taxon>
        <taxon>Streptophyta</taxon>
        <taxon>Embryophyta</taxon>
        <taxon>Tracheophyta</taxon>
        <taxon>Spermatophyta</taxon>
        <taxon>Magnoliopsida</taxon>
        <taxon>eudicotyledons</taxon>
        <taxon>Gunneridae</taxon>
        <taxon>Pentapetalae</taxon>
        <taxon>rosids</taxon>
        <taxon>fabids</taxon>
        <taxon>Malpighiales</taxon>
        <taxon>Linaceae</taxon>
        <taxon>Linum</taxon>
    </lineage>
</organism>
<keyword evidence="2" id="KW-1185">Reference proteome</keyword>
<evidence type="ECO:0000313" key="1">
    <source>
        <dbReference type="EMBL" id="CAI0627638.1"/>
    </source>
</evidence>
<evidence type="ECO:0000313" key="2">
    <source>
        <dbReference type="Proteomes" id="UP001154282"/>
    </source>
</evidence>
<protein>
    <submittedName>
        <fullName evidence="1">Uncharacterized protein</fullName>
    </submittedName>
</protein>
<gene>
    <name evidence="1" type="ORF">LITE_LOCUS51346</name>
</gene>
<comment type="caution">
    <text evidence="1">The sequence shown here is derived from an EMBL/GenBank/DDBJ whole genome shotgun (WGS) entry which is preliminary data.</text>
</comment>
<dbReference type="AlphaFoldDB" id="A0AAV0S3C4"/>
<dbReference type="Proteomes" id="UP001154282">
    <property type="component" value="Unassembled WGS sequence"/>
</dbReference>
<name>A0AAV0S3C4_9ROSI</name>
<reference evidence="1" key="1">
    <citation type="submission" date="2022-08" db="EMBL/GenBank/DDBJ databases">
        <authorList>
            <person name="Gutierrez-Valencia J."/>
        </authorList>
    </citation>
    <scope>NUCLEOTIDE SEQUENCE</scope>
</reference>
<sequence>KPKPPSQYKIPSTSRNKILGGPFASCSYTLFLHLVSQLVSISRHIKGKKGAVEERWEEVIHHHHPQSCLCGFCWLAPWSWKLVHYYQLAQFLEQAPCL</sequence>
<feature type="non-terminal residue" evidence="1">
    <location>
        <position position="1"/>
    </location>
</feature>